<comment type="caution">
    <text evidence="2">The sequence shown here is derived from an EMBL/GenBank/DDBJ whole genome shotgun (WGS) entry which is preliminary data.</text>
</comment>
<name>A0A8H7BAM7_9PLEO</name>
<feature type="compositionally biased region" description="Polar residues" evidence="1">
    <location>
        <begin position="29"/>
        <end position="58"/>
    </location>
</feature>
<evidence type="ECO:0000313" key="2">
    <source>
        <dbReference type="EMBL" id="KAF7679823.1"/>
    </source>
</evidence>
<protein>
    <submittedName>
        <fullName evidence="2">Uncharacterized protein</fullName>
    </submittedName>
</protein>
<dbReference type="AlphaFoldDB" id="A0A8H7BAM7"/>
<feature type="region of interest" description="Disordered" evidence="1">
    <location>
        <begin position="1"/>
        <end position="123"/>
    </location>
</feature>
<evidence type="ECO:0000313" key="3">
    <source>
        <dbReference type="Proteomes" id="UP000596902"/>
    </source>
</evidence>
<proteinExistence type="predicted"/>
<feature type="compositionally biased region" description="Basic and acidic residues" evidence="1">
    <location>
        <begin position="262"/>
        <end position="286"/>
    </location>
</feature>
<feature type="compositionally biased region" description="Polar residues" evidence="1">
    <location>
        <begin position="108"/>
        <end position="123"/>
    </location>
</feature>
<dbReference type="RefSeq" id="XP_038789813.1">
    <property type="nucleotide sequence ID" value="XM_038926521.1"/>
</dbReference>
<keyword evidence="3" id="KW-1185">Reference proteome</keyword>
<evidence type="ECO:0000256" key="1">
    <source>
        <dbReference type="SAM" id="MobiDB-lite"/>
    </source>
</evidence>
<accession>A0A8H7BAM7</accession>
<sequence length="286" mass="31004">MAPRSHGGQQDTSRCVRDGSHQPGVGVSVTRSTEGNRGVLSANTGAGINARCSTTTMSRGRDGSTHAQRRQCTTQVHRGAVGPRSQNARAGRRQDHVRPNDDDYSRRSLASGTPTGTINTPTSLASNVRSSTILPVRRVNSCPGHLSTTLRGPRLTRIFPESQRRLDSMSPTGLESSFSILQKPIRMLNTLSSISNATTANANSSGAPGSIDSINGQVYAPLPAMLPKTPKPRRRQPFYRGRDKVKRAVTNPNLRAILADKSYPRERRKAAGERPVLKMGISKEYK</sequence>
<reference evidence="2" key="2">
    <citation type="submission" date="2020-08" db="EMBL/GenBank/DDBJ databases">
        <title>Draft Genome Sequence of Cumin Blight Pathogen Alternaria burnsii.</title>
        <authorList>
            <person name="Feng Z."/>
        </authorList>
    </citation>
    <scope>NUCLEOTIDE SEQUENCE</scope>
    <source>
        <strain evidence="2">CBS107.38</strain>
    </source>
</reference>
<feature type="region of interest" description="Disordered" evidence="1">
    <location>
        <begin position="261"/>
        <end position="286"/>
    </location>
</feature>
<reference evidence="2" key="1">
    <citation type="submission" date="2020-01" db="EMBL/GenBank/DDBJ databases">
        <authorList>
            <person name="Feng Z.H.Z."/>
        </authorList>
    </citation>
    <scope>NUCLEOTIDE SEQUENCE</scope>
    <source>
        <strain evidence="2">CBS107.38</strain>
    </source>
</reference>
<organism evidence="2 3">
    <name type="scientific">Alternaria burnsii</name>
    <dbReference type="NCBI Taxonomy" id="1187904"/>
    <lineage>
        <taxon>Eukaryota</taxon>
        <taxon>Fungi</taxon>
        <taxon>Dikarya</taxon>
        <taxon>Ascomycota</taxon>
        <taxon>Pezizomycotina</taxon>
        <taxon>Dothideomycetes</taxon>
        <taxon>Pleosporomycetidae</taxon>
        <taxon>Pleosporales</taxon>
        <taxon>Pleosporineae</taxon>
        <taxon>Pleosporaceae</taxon>
        <taxon>Alternaria</taxon>
        <taxon>Alternaria sect. Alternaria</taxon>
    </lineage>
</organism>
<dbReference type="GeneID" id="62199699"/>
<dbReference type="Proteomes" id="UP000596902">
    <property type="component" value="Unassembled WGS sequence"/>
</dbReference>
<feature type="compositionally biased region" description="Basic and acidic residues" evidence="1">
    <location>
        <begin position="92"/>
        <end position="106"/>
    </location>
</feature>
<gene>
    <name evidence="2" type="ORF">GT037_001474</name>
</gene>
<dbReference type="EMBL" id="JAAABM010000002">
    <property type="protein sequence ID" value="KAF7679823.1"/>
    <property type="molecule type" value="Genomic_DNA"/>
</dbReference>